<evidence type="ECO:0000256" key="1">
    <source>
        <dbReference type="SAM" id="Coils"/>
    </source>
</evidence>
<dbReference type="OrthoDB" id="138803at2"/>
<keyword evidence="1" id="KW-0175">Coiled coil</keyword>
<sequence length="484" mass="55712">MPLDFRTASQLRHHHPAWRLLLADHSPLIASFLDAAFIEPNVRTMPESRLQARLEDHLFQLRESEREEAFPRSATDYLNDWADNHKGWLRKFYPIDSDEAHFDLTPAAEKAIGWLTSLTQRHFVGTESRLKTIFDLLGQILEGVETDAEARIAELERRQSDIQREIDSIRDGHIDVMGETAVRERFQQLTGTARELLSDFREVEHNFRQLDRQAREQITTWEGSKGQLLDHIFGERDAIADSDQGKTFRAFWDFLMSPSRQEELTDGLEQLFRLDEVRELSPDPRLKRIHFDWLEAGEQTQRTVARLSEQLRRFLDDQAYLENKRIMQVIQDIEGHALALRDDPPGGDLMSVESPTADIRLPMERPLFSPPLQPVIDDEVTSGDESAVDPDALFNQVVVDDVRLRHAIDRQLQGRDQVTLAQVIDANPLEVGLAELVAYLSLAGSDERATFDDQTPETIAWQDESGLMRRARLPRVLFTRQRTG</sequence>
<organism evidence="2 3">
    <name type="scientific">Tamilnaduibacter salinus</name>
    <dbReference type="NCBI Taxonomy" id="1484056"/>
    <lineage>
        <taxon>Bacteria</taxon>
        <taxon>Pseudomonadati</taxon>
        <taxon>Pseudomonadota</taxon>
        <taxon>Gammaproteobacteria</taxon>
        <taxon>Pseudomonadales</taxon>
        <taxon>Marinobacteraceae</taxon>
        <taxon>Tamilnaduibacter</taxon>
    </lineage>
</organism>
<dbReference type="RefSeq" id="WP_116918910.1">
    <property type="nucleotide sequence ID" value="NZ_QEKQ01000004.1"/>
</dbReference>
<dbReference type="EMBL" id="QEKQ01000004">
    <property type="protein sequence ID" value="PVY76852.1"/>
    <property type="molecule type" value="Genomic_DNA"/>
</dbReference>
<name>A0A2U1CX84_9GAMM</name>
<dbReference type="InterPro" id="IPR021804">
    <property type="entry name" value="DUF3375"/>
</dbReference>
<evidence type="ECO:0000313" key="3">
    <source>
        <dbReference type="Proteomes" id="UP000245887"/>
    </source>
</evidence>
<accession>A0A2U1CX84</accession>
<evidence type="ECO:0000313" key="2">
    <source>
        <dbReference type="EMBL" id="PVY76852.1"/>
    </source>
</evidence>
<comment type="caution">
    <text evidence="2">The sequence shown here is derived from an EMBL/GenBank/DDBJ whole genome shotgun (WGS) entry which is preliminary data.</text>
</comment>
<dbReference type="Pfam" id="PF11855">
    <property type="entry name" value="DUF3375"/>
    <property type="match status" value="1"/>
</dbReference>
<dbReference type="AlphaFoldDB" id="A0A2U1CX84"/>
<protein>
    <submittedName>
        <fullName evidence="2">Uncharacterized protein DUF3375</fullName>
    </submittedName>
</protein>
<feature type="coiled-coil region" evidence="1">
    <location>
        <begin position="145"/>
        <end position="213"/>
    </location>
</feature>
<reference evidence="2 3" key="1">
    <citation type="submission" date="2018-04" db="EMBL/GenBank/DDBJ databases">
        <title>Genomic Encyclopedia of Type Strains, Phase IV (KMG-IV): sequencing the most valuable type-strain genomes for metagenomic binning, comparative biology and taxonomic classification.</title>
        <authorList>
            <person name="Goeker M."/>
        </authorList>
    </citation>
    <scope>NUCLEOTIDE SEQUENCE [LARGE SCALE GENOMIC DNA]</scope>
    <source>
        <strain evidence="2 3">DSM 28688</strain>
    </source>
</reference>
<proteinExistence type="predicted"/>
<dbReference type="Proteomes" id="UP000245887">
    <property type="component" value="Unassembled WGS sequence"/>
</dbReference>
<gene>
    <name evidence="2" type="ORF">C8D92_10483</name>
</gene>